<dbReference type="Pfam" id="PF08482">
    <property type="entry name" value="HrpB_C"/>
    <property type="match status" value="1"/>
</dbReference>
<comment type="caution">
    <text evidence="7">The sequence shown here is derived from an EMBL/GenBank/DDBJ whole genome shotgun (WGS) entry which is preliminary data.</text>
</comment>
<name>A0ABU9TTG4_9GAMM</name>
<keyword evidence="4" id="KW-0067">ATP-binding</keyword>
<evidence type="ECO:0000256" key="1">
    <source>
        <dbReference type="ARBA" id="ARBA00022741"/>
    </source>
</evidence>
<dbReference type="Pfam" id="PF00271">
    <property type="entry name" value="Helicase_C"/>
    <property type="match status" value="1"/>
</dbReference>
<dbReference type="CDD" id="cd18791">
    <property type="entry name" value="SF2_C_RHA"/>
    <property type="match status" value="1"/>
</dbReference>
<evidence type="ECO:0000313" key="7">
    <source>
        <dbReference type="EMBL" id="MEM5537005.1"/>
    </source>
</evidence>
<dbReference type="PROSITE" id="PS51194">
    <property type="entry name" value="HELICASE_CTER"/>
    <property type="match status" value="1"/>
</dbReference>
<dbReference type="InterPro" id="IPR049614">
    <property type="entry name" value="HrpB_DEXH"/>
</dbReference>
<dbReference type="SUPFAM" id="SSF52540">
    <property type="entry name" value="P-loop containing nucleoside triphosphate hydrolases"/>
    <property type="match status" value="1"/>
</dbReference>
<dbReference type="Pfam" id="PF00270">
    <property type="entry name" value="DEAD"/>
    <property type="match status" value="1"/>
</dbReference>
<feature type="domain" description="Helicase ATP-binding" evidence="5">
    <location>
        <begin position="14"/>
        <end position="180"/>
    </location>
</feature>
<evidence type="ECO:0000256" key="2">
    <source>
        <dbReference type="ARBA" id="ARBA00022801"/>
    </source>
</evidence>
<proteinExistence type="predicted"/>
<reference evidence="7 8" key="1">
    <citation type="submission" date="2024-03" db="EMBL/GenBank/DDBJ databases">
        <title>Community enrichment and isolation of bacterial strains for fucoidan degradation.</title>
        <authorList>
            <person name="Sichert A."/>
        </authorList>
    </citation>
    <scope>NUCLEOTIDE SEQUENCE [LARGE SCALE GENOMIC DNA]</scope>
    <source>
        <strain evidence="7 8">AS76</strain>
    </source>
</reference>
<dbReference type="GO" id="GO:0003724">
    <property type="term" value="F:RNA helicase activity"/>
    <property type="evidence" value="ECO:0007669"/>
    <property type="project" value="UniProtKB-EC"/>
</dbReference>
<dbReference type="PANTHER" id="PTHR43519:SF1">
    <property type="entry name" value="ATP-DEPENDENT RNA HELICASE HRPB"/>
    <property type="match status" value="1"/>
</dbReference>
<dbReference type="EMBL" id="JBBMRA010000010">
    <property type="protein sequence ID" value="MEM5537005.1"/>
    <property type="molecule type" value="Genomic_DNA"/>
</dbReference>
<evidence type="ECO:0000256" key="4">
    <source>
        <dbReference type="ARBA" id="ARBA00022840"/>
    </source>
</evidence>
<keyword evidence="1" id="KW-0547">Nucleotide-binding</keyword>
<sequence length="842" mass="93827">MSSLPILSVIPSLKEALNRRDEVILEAPPGAGKTTQVPLSLLDSPWLHNQKILMLEPRRLAAKNAAARMAYLLNERVGETVGYRIRLEQKISTKTRIEIVTEGILTRLLQTDPSLEGYGLVIFDEFHERSLDADLGLALCQEARTVFRDEIPLKLLIMSATLDGHAIAQLLNDAPIIKSEGRSYPVSYIYAGKPKQGTWLEPHAVNILMDAITTQTGSILCFLPGVREIRQVEQRLTLALQTHALDHIIIAPLYGDLKLEQQQQAINPAPQGKRKVVLATSIAETSLTIEGVTVVVDSGLSREARYNPNTAMTTLFTRPVSKAAATQRAGRAGRLAPGLCYRLWSEPEQLQLSPFSPPDILQADLTGLALQLASWGINDPETLSWLDLPPTGAYQQAKALLAQLGAFSPNGSLSPHGERMASLPAHPRISHMLIRGAQIGLSEKACFIAALLMEKDPFRDVGADINIRLDWLKDKPTQHKGLWQRLHKQAKHYLTLCQPFATENNSDINPEQHAGLLLAFAYPDRVAKQRSKGSPTYKLSNGRAASLFGADNLASQPWLTVGIVIGKEGSSTDLIPLAAALNPEHIPLYLAESTSVNEIISWDSNRIVAEKQYRIGDVIISKAPLKSPSKEAIVNATLAYIRKQGLQLLPWNSDVIQWRSRVIFLYRTFKENPTLQQNADQHWPNLTDEWLLENLEHWLAPFLNNIARLSDLKQLDLKSILLSLLPWPLPQQLDELAPERYRVPSGSNIRIDYSQTPPVLAVKLQEMFGCETTPTIAHHIALQLHLLSPARRPLQVTQDLSSFWQNAYRDVQKDMKGRYPKHPWPDNPLHALPTAKVKKKMT</sequence>
<dbReference type="SMART" id="SM00490">
    <property type="entry name" value="HELICc"/>
    <property type="match status" value="1"/>
</dbReference>
<dbReference type="PANTHER" id="PTHR43519">
    <property type="entry name" value="ATP-DEPENDENT RNA HELICASE HRPB"/>
    <property type="match status" value="1"/>
</dbReference>
<dbReference type="InterPro" id="IPR007502">
    <property type="entry name" value="Helicase-assoc_dom"/>
</dbReference>
<dbReference type="Gene3D" id="1.20.120.1080">
    <property type="match status" value="1"/>
</dbReference>
<protein>
    <submittedName>
        <fullName evidence="7">ATP-dependent helicase HrpB</fullName>
        <ecNumber evidence="7">3.6.4.13</ecNumber>
    </submittedName>
</protein>
<dbReference type="PROSITE" id="PS51192">
    <property type="entry name" value="HELICASE_ATP_BIND_1"/>
    <property type="match status" value="1"/>
</dbReference>
<dbReference type="InterPro" id="IPR010225">
    <property type="entry name" value="HrpB"/>
</dbReference>
<dbReference type="Proteomes" id="UP001449225">
    <property type="component" value="Unassembled WGS sequence"/>
</dbReference>
<dbReference type="SMART" id="SM00847">
    <property type="entry name" value="HA2"/>
    <property type="match status" value="1"/>
</dbReference>
<accession>A0ABU9TTG4</accession>
<gene>
    <name evidence="7" type="primary">hrpB</name>
    <name evidence="7" type="ORF">WNY58_11440</name>
</gene>
<dbReference type="NCBIfam" id="TIGR01970">
    <property type="entry name" value="DEAH_box_HrpB"/>
    <property type="match status" value="1"/>
</dbReference>
<evidence type="ECO:0000259" key="6">
    <source>
        <dbReference type="PROSITE" id="PS51194"/>
    </source>
</evidence>
<organism evidence="7 8">
    <name type="scientific">Neptuniibacter pectenicola</name>
    <dbReference type="NCBI Taxonomy" id="1806669"/>
    <lineage>
        <taxon>Bacteria</taxon>
        <taxon>Pseudomonadati</taxon>
        <taxon>Pseudomonadota</taxon>
        <taxon>Gammaproteobacteria</taxon>
        <taxon>Oceanospirillales</taxon>
        <taxon>Oceanospirillaceae</taxon>
        <taxon>Neptuniibacter</taxon>
    </lineage>
</organism>
<dbReference type="RefSeq" id="WP_342854579.1">
    <property type="nucleotide sequence ID" value="NZ_JBBMRA010000010.1"/>
</dbReference>
<dbReference type="InterPro" id="IPR011545">
    <property type="entry name" value="DEAD/DEAH_box_helicase_dom"/>
</dbReference>
<dbReference type="Gene3D" id="3.40.50.300">
    <property type="entry name" value="P-loop containing nucleotide triphosphate hydrolases"/>
    <property type="match status" value="2"/>
</dbReference>
<keyword evidence="8" id="KW-1185">Reference proteome</keyword>
<dbReference type="InterPro" id="IPR001650">
    <property type="entry name" value="Helicase_C-like"/>
</dbReference>
<keyword evidence="2 7" id="KW-0378">Hydrolase</keyword>
<dbReference type="GO" id="GO:0016787">
    <property type="term" value="F:hydrolase activity"/>
    <property type="evidence" value="ECO:0007669"/>
    <property type="project" value="UniProtKB-KW"/>
</dbReference>
<evidence type="ECO:0000256" key="3">
    <source>
        <dbReference type="ARBA" id="ARBA00022806"/>
    </source>
</evidence>
<evidence type="ECO:0000259" key="5">
    <source>
        <dbReference type="PROSITE" id="PS51192"/>
    </source>
</evidence>
<feature type="domain" description="Helicase C-terminal" evidence="6">
    <location>
        <begin position="204"/>
        <end position="376"/>
    </location>
</feature>
<dbReference type="InterPro" id="IPR014001">
    <property type="entry name" value="Helicase_ATP-bd"/>
</dbReference>
<dbReference type="InterPro" id="IPR027417">
    <property type="entry name" value="P-loop_NTPase"/>
</dbReference>
<keyword evidence="3 7" id="KW-0347">Helicase</keyword>
<dbReference type="InterPro" id="IPR013689">
    <property type="entry name" value="RNA_helicase_ATP-dep_HrpB_C"/>
</dbReference>
<dbReference type="SMART" id="SM00487">
    <property type="entry name" value="DEXDc"/>
    <property type="match status" value="1"/>
</dbReference>
<dbReference type="CDD" id="cd17990">
    <property type="entry name" value="DEXHc_HrpB"/>
    <property type="match status" value="1"/>
</dbReference>
<evidence type="ECO:0000313" key="8">
    <source>
        <dbReference type="Proteomes" id="UP001449225"/>
    </source>
</evidence>
<dbReference type="PIRSF" id="PIRSF005496">
    <property type="entry name" value="ATP_hel_hrpB"/>
    <property type="match status" value="1"/>
</dbReference>
<dbReference type="EC" id="3.6.4.13" evidence="7"/>